<evidence type="ECO:0000313" key="2">
    <source>
        <dbReference type="EMBL" id="ANW99406.1"/>
    </source>
</evidence>
<dbReference type="EMBL" id="CP014672">
    <property type="protein sequence ID" value="ANW99406.1"/>
    <property type="molecule type" value="Genomic_DNA"/>
</dbReference>
<evidence type="ECO:0000313" key="3">
    <source>
        <dbReference type="Proteomes" id="UP000092971"/>
    </source>
</evidence>
<dbReference type="Proteomes" id="UP000092971">
    <property type="component" value="Chromosome"/>
</dbReference>
<reference evidence="2 3" key="1">
    <citation type="submission" date="2016-02" db="EMBL/GenBank/DDBJ databases">
        <title>Comparison of Clostridium stercorarium subspecies using comparative genomics and transcriptomics.</title>
        <authorList>
            <person name="Schellenberg J."/>
            <person name="Thallinger G."/>
            <person name="Levin D.B."/>
            <person name="Zhang X."/>
            <person name="Alvare G."/>
            <person name="Fristensky B."/>
            <person name="Sparling R."/>
        </authorList>
    </citation>
    <scope>NUCLEOTIDE SEQUENCE [LARGE SCALE GENOMIC DNA]</scope>
    <source>
        <strain evidence="2 3">DSM 2910</strain>
    </source>
</reference>
<protein>
    <submittedName>
        <fullName evidence="2">Uncharacterized protein</fullName>
    </submittedName>
</protein>
<organism evidence="2 3">
    <name type="scientific">Thermoclostridium stercorarium subsp. thermolacticum DSM 2910</name>
    <dbReference type="NCBI Taxonomy" id="1121336"/>
    <lineage>
        <taxon>Bacteria</taxon>
        <taxon>Bacillati</taxon>
        <taxon>Bacillota</taxon>
        <taxon>Clostridia</taxon>
        <taxon>Eubacteriales</taxon>
        <taxon>Oscillospiraceae</taxon>
        <taxon>Thermoclostridium</taxon>
    </lineage>
</organism>
<keyword evidence="1" id="KW-0812">Transmembrane</keyword>
<accession>A0A1B1YF72</accession>
<feature type="transmembrane region" description="Helical" evidence="1">
    <location>
        <begin position="28"/>
        <end position="46"/>
    </location>
</feature>
<name>A0A1B1YF72_THEST</name>
<keyword evidence="1" id="KW-1133">Transmembrane helix</keyword>
<proteinExistence type="predicted"/>
<keyword evidence="1" id="KW-0472">Membrane</keyword>
<gene>
    <name evidence="2" type="ORF">CSTERTH_10385</name>
</gene>
<dbReference type="AlphaFoldDB" id="A0A1B1YF72"/>
<evidence type="ECO:0000256" key="1">
    <source>
        <dbReference type="SAM" id="Phobius"/>
    </source>
</evidence>
<sequence>MWYAIAIAVIYTIIQAYYCVKKKYFKELLVSMVIILISAMYLVIPFTELNIPTVSDIVYFIFKPLAELIFEIKK</sequence>